<dbReference type="Proteomes" id="UP000326336">
    <property type="component" value="Unassembled WGS sequence"/>
</dbReference>
<dbReference type="EMBL" id="RQSP01000107">
    <property type="protein sequence ID" value="KAB5602362.1"/>
    <property type="molecule type" value="Genomic_DNA"/>
</dbReference>
<dbReference type="AlphaFoldDB" id="A0A5N5RC20"/>
<evidence type="ECO:0000313" key="2">
    <source>
        <dbReference type="Proteomes" id="UP000326336"/>
    </source>
</evidence>
<sequence>MPEATTFLMVGSELPIILGFLNSHLSEYYFSTLGTTTGMGTVRWKKYTIEQLPVVMPQGAERNEFLELIHERINSQCPEPRQQEIEREIDAHIAKSIGLTAEENDFIQRRSLAQ</sequence>
<gene>
    <name evidence="1" type="ORF">EHS19_10550</name>
</gene>
<evidence type="ECO:0000313" key="1">
    <source>
        <dbReference type="EMBL" id="KAB5602362.1"/>
    </source>
</evidence>
<proteinExistence type="predicted"/>
<reference evidence="1 2" key="1">
    <citation type="journal article" date="2019" name="Int. J. Syst. Evol. Microbiol.">
        <title>Bifidobacterium jacchi sp. nov., isolated from the faeces of a baby common marmoset (Callithrix jacchus).</title>
        <authorList>
            <person name="Modesto M."/>
            <person name="Watanabe K."/>
            <person name="Arita M."/>
            <person name="Satti M."/>
            <person name="Oki K."/>
            <person name="Sciavilla P."/>
            <person name="Patavino C."/>
            <person name="Camma C."/>
            <person name="Michelini S."/>
            <person name="Sgorbati B."/>
            <person name="Mattarelli P."/>
        </authorList>
    </citation>
    <scope>NUCLEOTIDE SEQUENCE [LARGE SCALE GENOMIC DNA]</scope>
    <source>
        <strain evidence="1 2">MRM 9.3</strain>
    </source>
</reference>
<comment type="caution">
    <text evidence="1">The sequence shown here is derived from an EMBL/GenBank/DDBJ whole genome shotgun (WGS) entry which is preliminary data.</text>
</comment>
<accession>A0A5N5RC20</accession>
<organism evidence="1 2">
    <name type="scientific">Bifidobacterium jacchi</name>
    <dbReference type="NCBI Taxonomy" id="2490545"/>
    <lineage>
        <taxon>Bacteria</taxon>
        <taxon>Bacillati</taxon>
        <taxon>Actinomycetota</taxon>
        <taxon>Actinomycetes</taxon>
        <taxon>Bifidobacteriales</taxon>
        <taxon>Bifidobacteriaceae</taxon>
        <taxon>Bifidobacterium</taxon>
    </lineage>
</organism>
<protein>
    <submittedName>
        <fullName evidence="1">Uncharacterized protein</fullName>
    </submittedName>
</protein>
<name>A0A5N5RC20_9BIFI</name>
<keyword evidence="2" id="KW-1185">Reference proteome</keyword>
<dbReference type="OrthoDB" id="32195at2"/>